<dbReference type="GO" id="GO:0004792">
    <property type="term" value="F:thiosulfate-cyanide sulfurtransferase activity"/>
    <property type="evidence" value="ECO:0007669"/>
    <property type="project" value="TreeGrafter"/>
</dbReference>
<comment type="caution">
    <text evidence="3">The sequence shown here is derived from an EMBL/GenBank/DDBJ whole genome shotgun (WGS) entry which is preliminary data.</text>
</comment>
<dbReference type="Proteomes" id="UP000323337">
    <property type="component" value="Unassembled WGS sequence"/>
</dbReference>
<protein>
    <recommendedName>
        <fullName evidence="2">Rhodanese domain-containing protein</fullName>
    </recommendedName>
</protein>
<dbReference type="AlphaFoldDB" id="A0A5D0MNL4"/>
<evidence type="ECO:0000313" key="3">
    <source>
        <dbReference type="EMBL" id="TYB35234.1"/>
    </source>
</evidence>
<dbReference type="Gene3D" id="3.40.250.10">
    <property type="entry name" value="Rhodanese-like domain"/>
    <property type="match status" value="2"/>
</dbReference>
<dbReference type="PANTHER" id="PTHR44086">
    <property type="entry name" value="THIOSULFATE SULFURTRANSFERASE RDL2, MITOCHONDRIAL-RELATED"/>
    <property type="match status" value="1"/>
</dbReference>
<dbReference type="Pfam" id="PF00581">
    <property type="entry name" value="Rhodanese"/>
    <property type="match status" value="1"/>
</dbReference>
<dbReference type="CDD" id="cd00158">
    <property type="entry name" value="RHOD"/>
    <property type="match status" value="1"/>
</dbReference>
<gene>
    <name evidence="3" type="ORF">FXF49_01570</name>
</gene>
<dbReference type="PROSITE" id="PS50206">
    <property type="entry name" value="RHODANESE_3"/>
    <property type="match status" value="2"/>
</dbReference>
<dbReference type="PANTHER" id="PTHR44086:SF10">
    <property type="entry name" value="THIOSULFATE SULFURTRANSFERASE_RHODANESE-LIKE DOMAIN-CONTAINING PROTEIN 3"/>
    <property type="match status" value="1"/>
</dbReference>
<feature type="region of interest" description="Disordered" evidence="1">
    <location>
        <begin position="19"/>
        <end position="52"/>
    </location>
</feature>
<evidence type="ECO:0000259" key="2">
    <source>
        <dbReference type="PROSITE" id="PS50206"/>
    </source>
</evidence>
<feature type="domain" description="Rhodanese" evidence="2">
    <location>
        <begin position="5"/>
        <end position="30"/>
    </location>
</feature>
<evidence type="ECO:0000313" key="4">
    <source>
        <dbReference type="Proteomes" id="UP000323337"/>
    </source>
</evidence>
<proteinExistence type="predicted"/>
<accession>A0A5D0MNL4</accession>
<name>A0A5D0MNL4_FLESI</name>
<organism evidence="3 4">
    <name type="scientific">Flexistipes sinusarabici</name>
    <dbReference type="NCBI Taxonomy" id="2352"/>
    <lineage>
        <taxon>Bacteria</taxon>
        <taxon>Pseudomonadati</taxon>
        <taxon>Deferribacterota</taxon>
        <taxon>Deferribacteres</taxon>
        <taxon>Deferribacterales</taxon>
        <taxon>Flexistipitaceae</taxon>
        <taxon>Flexistipes</taxon>
    </lineage>
</organism>
<sequence>MLVSEYGYENVYNYSGELPGWKKNGHPTTKTSGTIEKAEKKDEAEALKEGKEEGTIDKEYFKTLIDDRPENIHIVDVRSPEEFKQGHVKRAINIHVNEVYKKRL</sequence>
<dbReference type="SUPFAM" id="SSF52821">
    <property type="entry name" value="Rhodanese/Cell cycle control phosphatase"/>
    <property type="match status" value="2"/>
</dbReference>
<feature type="compositionally biased region" description="Basic and acidic residues" evidence="1">
    <location>
        <begin position="36"/>
        <end position="52"/>
    </location>
</feature>
<dbReference type="EMBL" id="VSIV01000045">
    <property type="protein sequence ID" value="TYB35234.1"/>
    <property type="molecule type" value="Genomic_DNA"/>
</dbReference>
<reference evidence="3 4" key="1">
    <citation type="submission" date="2019-08" db="EMBL/GenBank/DDBJ databases">
        <title>Genomic characterization of a novel candidate phylum (ARYD3) from a high temperature, high salinity tertiary oil reservoir in north central Oklahoma, USA.</title>
        <authorList>
            <person name="Youssef N.H."/>
            <person name="Yadav A."/>
            <person name="Elshahed M.S."/>
        </authorList>
    </citation>
    <scope>NUCLEOTIDE SEQUENCE [LARGE SCALE GENOMIC DNA]</scope>
    <source>
        <strain evidence="3">ARYD1</strain>
    </source>
</reference>
<dbReference type="InterPro" id="IPR001763">
    <property type="entry name" value="Rhodanese-like_dom"/>
</dbReference>
<feature type="domain" description="Rhodanese" evidence="2">
    <location>
        <begin position="68"/>
        <end position="103"/>
    </location>
</feature>
<evidence type="ECO:0000256" key="1">
    <source>
        <dbReference type="SAM" id="MobiDB-lite"/>
    </source>
</evidence>
<dbReference type="InterPro" id="IPR036873">
    <property type="entry name" value="Rhodanese-like_dom_sf"/>
</dbReference>